<dbReference type="Pfam" id="PF07715">
    <property type="entry name" value="Plug"/>
    <property type="match status" value="1"/>
</dbReference>
<dbReference type="FunFam" id="2.60.40.1120:FF:000003">
    <property type="entry name" value="Outer membrane protein Omp121"/>
    <property type="match status" value="1"/>
</dbReference>
<comment type="subcellular location">
    <subcellularLocation>
        <location evidence="1 8">Cell outer membrane</location>
        <topology evidence="1 8">Multi-pass membrane protein</topology>
    </subcellularLocation>
</comment>
<sequence>MRIRFYLFLKVFLISVIAMAQEKTVTGVVTDQDGLPLPGASVIVKGTTNGTQTDFDGNYSINVQNGSTLVYSYVGLKTTERVVGASSTINVSLEQDSQALEEVVVVAYGTAKKATFTGSASEVKSPELENIPVATFTDALQGNSSGLQVNSTSGDPGSGSAIRIRGIGSLSANSSPLYVIDGVIVNNGNVSELAEEGDRSLATSDVLSSLNPADVESVTVLKDAASTSIYGARAANGVVLITTKKGKKGTVRINFDTKYGLSSLPREGYDLMNSAQYYRTYYDGYIANGYSSDEANQRTVAALSGNNPYNVVNPIGADGQLVPGAQIATDVDWVDQVFGTGEIKEYNLSASGGTEKTSYFTSLGYLDQTGIVGGTDFERISTRINLETQLSDKVKVGTNTSLTYTNQNRASASTAGASAVRNALLYANAIPVYQRDADGNIVLDDKGNRVYNFNNPVSLDFNPLYTVENDVYNTKTYRVLSGIFAEFDLDFITEGLKFRTDESIDFSSVDDFQFYNPFHGNGPSVNGRGYAIASWNSLWTASQKFIYDRTFGDHHFNVLAGFESSENRNRVITAHATQYAIYGDVVLSDLANAAQYEGASSTTDKWSIMSYFGRVNYDWKDKYSISASYRRDGSSRFGENNRFGNFYSVAGSWRISGEEFMQSVDWVDNLKLRGSYGTSGNDRVGLYDYITNFSSWNYDGMPGNALFKPGNPDLSWEESATLNVGLDFRLFRNRLNGSAEYYNRETSQLLYETPISLVSGFANVIKNSASVRNSGFEFSLDYRLIDGENFNWDIAANYTINTNEILSLPTEEQINGTKIWKEGGSIYDFYLRRWAGVDPDNGDPLWYTRVVDADGNETLETTNDYNTADRFNVGSALPDGYGGFQTTWSYKGWSLSANTYFSIGGKILDQVEADLLNDGNELGYQLSAKQANSWSQAGDITDVPRFIPNNSNNSNGGLSTRYLYDGTYAKLKSVTISYSVDRDVLDKFGVNSLSVYASGNNLLTWTKSDFEGFDPEVGLNGLTGYVTPNARTIVMGLKLGL</sequence>
<evidence type="ECO:0000256" key="10">
    <source>
        <dbReference type="SAM" id="SignalP"/>
    </source>
</evidence>
<dbReference type="PROSITE" id="PS52016">
    <property type="entry name" value="TONB_DEPENDENT_REC_3"/>
    <property type="match status" value="1"/>
</dbReference>
<keyword evidence="6 8" id="KW-0472">Membrane</keyword>
<dbReference type="InterPro" id="IPR008969">
    <property type="entry name" value="CarboxyPept-like_regulatory"/>
</dbReference>
<evidence type="ECO:0000256" key="2">
    <source>
        <dbReference type="ARBA" id="ARBA00022448"/>
    </source>
</evidence>
<proteinExistence type="inferred from homology"/>
<keyword evidence="7 8" id="KW-0998">Cell outer membrane</keyword>
<dbReference type="Gene3D" id="2.170.130.10">
    <property type="entry name" value="TonB-dependent receptor, plug domain"/>
    <property type="match status" value="1"/>
</dbReference>
<dbReference type="RefSeq" id="WP_055725792.1">
    <property type="nucleotide sequence ID" value="NZ_FPAG01000013.1"/>
</dbReference>
<feature type="signal peptide" evidence="10">
    <location>
        <begin position="1"/>
        <end position="20"/>
    </location>
</feature>
<evidence type="ECO:0000256" key="6">
    <source>
        <dbReference type="ARBA" id="ARBA00023136"/>
    </source>
</evidence>
<evidence type="ECO:0000313" key="14">
    <source>
        <dbReference type="Proteomes" id="UP000183209"/>
    </source>
</evidence>
<dbReference type="InterPro" id="IPR000531">
    <property type="entry name" value="Beta-barrel_TonB"/>
</dbReference>
<organism evidence="13 14">
    <name type="scientific">Zhouia amylolytica</name>
    <dbReference type="NCBI Taxonomy" id="376730"/>
    <lineage>
        <taxon>Bacteria</taxon>
        <taxon>Pseudomonadati</taxon>
        <taxon>Bacteroidota</taxon>
        <taxon>Flavobacteriia</taxon>
        <taxon>Flavobacteriales</taxon>
        <taxon>Flavobacteriaceae</taxon>
        <taxon>Zhouia</taxon>
    </lineage>
</organism>
<keyword evidence="3 8" id="KW-1134">Transmembrane beta strand</keyword>
<dbReference type="Pfam" id="PF00593">
    <property type="entry name" value="TonB_dep_Rec_b-barrel"/>
    <property type="match status" value="1"/>
</dbReference>
<gene>
    <name evidence="13" type="ORF">SAMN04487906_3348</name>
</gene>
<evidence type="ECO:0000256" key="4">
    <source>
        <dbReference type="ARBA" id="ARBA00022692"/>
    </source>
</evidence>
<evidence type="ECO:0000259" key="12">
    <source>
        <dbReference type="Pfam" id="PF07715"/>
    </source>
</evidence>
<reference evidence="13 14" key="1">
    <citation type="submission" date="2016-10" db="EMBL/GenBank/DDBJ databases">
        <authorList>
            <person name="de Groot N.N."/>
        </authorList>
    </citation>
    <scope>NUCLEOTIDE SEQUENCE [LARGE SCALE GENOMIC DNA]</scope>
    <source>
        <strain evidence="13 14">CGMCC 1.6114</strain>
    </source>
</reference>
<dbReference type="Gene3D" id="2.40.170.20">
    <property type="entry name" value="TonB-dependent receptor, beta-barrel domain"/>
    <property type="match status" value="1"/>
</dbReference>
<evidence type="ECO:0000256" key="9">
    <source>
        <dbReference type="RuleBase" id="RU003357"/>
    </source>
</evidence>
<dbReference type="Pfam" id="PF13715">
    <property type="entry name" value="CarbopepD_reg_2"/>
    <property type="match status" value="1"/>
</dbReference>
<feature type="domain" description="TonB-dependent receptor plug" evidence="12">
    <location>
        <begin position="114"/>
        <end position="238"/>
    </location>
</feature>
<dbReference type="EMBL" id="FPAG01000013">
    <property type="protein sequence ID" value="SFT16995.1"/>
    <property type="molecule type" value="Genomic_DNA"/>
</dbReference>
<dbReference type="SUPFAM" id="SSF56935">
    <property type="entry name" value="Porins"/>
    <property type="match status" value="1"/>
</dbReference>
<dbReference type="InterPro" id="IPR023997">
    <property type="entry name" value="TonB-dep_OMP_SusC/RagA_CS"/>
</dbReference>
<evidence type="ECO:0000256" key="5">
    <source>
        <dbReference type="ARBA" id="ARBA00023077"/>
    </source>
</evidence>
<dbReference type="InterPro" id="IPR036942">
    <property type="entry name" value="Beta-barrel_TonB_sf"/>
</dbReference>
<dbReference type="InterPro" id="IPR012910">
    <property type="entry name" value="Plug_dom"/>
</dbReference>
<dbReference type="NCBIfam" id="TIGR04057">
    <property type="entry name" value="SusC_RagA_signa"/>
    <property type="match status" value="1"/>
</dbReference>
<evidence type="ECO:0000256" key="1">
    <source>
        <dbReference type="ARBA" id="ARBA00004571"/>
    </source>
</evidence>
<dbReference type="Proteomes" id="UP000183209">
    <property type="component" value="Unassembled WGS sequence"/>
</dbReference>
<feature type="domain" description="TonB-dependent receptor-like beta-barrel" evidence="11">
    <location>
        <begin position="450"/>
        <end position="1002"/>
    </location>
</feature>
<dbReference type="GO" id="GO:0009279">
    <property type="term" value="C:cell outer membrane"/>
    <property type="evidence" value="ECO:0007669"/>
    <property type="project" value="UniProtKB-SubCell"/>
</dbReference>
<keyword evidence="4 8" id="KW-0812">Transmembrane</keyword>
<keyword evidence="2 8" id="KW-0813">Transport</keyword>
<feature type="chain" id="PRO_5010242494" evidence="10">
    <location>
        <begin position="21"/>
        <end position="1041"/>
    </location>
</feature>
<keyword evidence="10" id="KW-0732">Signal</keyword>
<dbReference type="AlphaFoldDB" id="A0A1I6VTF2"/>
<dbReference type="Gene3D" id="2.60.40.1120">
    <property type="entry name" value="Carboxypeptidase-like, regulatory domain"/>
    <property type="match status" value="1"/>
</dbReference>
<evidence type="ECO:0000259" key="11">
    <source>
        <dbReference type="Pfam" id="PF00593"/>
    </source>
</evidence>
<dbReference type="InterPro" id="IPR039426">
    <property type="entry name" value="TonB-dep_rcpt-like"/>
</dbReference>
<evidence type="ECO:0000256" key="8">
    <source>
        <dbReference type="PROSITE-ProRule" id="PRU01360"/>
    </source>
</evidence>
<evidence type="ECO:0000256" key="7">
    <source>
        <dbReference type="ARBA" id="ARBA00023237"/>
    </source>
</evidence>
<dbReference type="OrthoDB" id="9768177at2"/>
<dbReference type="InterPro" id="IPR037066">
    <property type="entry name" value="Plug_dom_sf"/>
</dbReference>
<name>A0A1I6VTF2_9FLAO</name>
<protein>
    <submittedName>
        <fullName evidence="13">TonB-linked outer membrane protein, SusC/RagA family</fullName>
    </submittedName>
</protein>
<dbReference type="SUPFAM" id="SSF49464">
    <property type="entry name" value="Carboxypeptidase regulatory domain-like"/>
    <property type="match status" value="1"/>
</dbReference>
<evidence type="ECO:0000256" key="3">
    <source>
        <dbReference type="ARBA" id="ARBA00022452"/>
    </source>
</evidence>
<dbReference type="InterPro" id="IPR023996">
    <property type="entry name" value="TonB-dep_OMP_SusC/RagA"/>
</dbReference>
<keyword evidence="5 9" id="KW-0798">TonB box</keyword>
<dbReference type="NCBIfam" id="TIGR04056">
    <property type="entry name" value="OMP_RagA_SusC"/>
    <property type="match status" value="1"/>
</dbReference>
<comment type="similarity">
    <text evidence="8 9">Belongs to the TonB-dependent receptor family.</text>
</comment>
<accession>A0A1I6VTF2</accession>
<evidence type="ECO:0000313" key="13">
    <source>
        <dbReference type="EMBL" id="SFT16995.1"/>
    </source>
</evidence>